<accession>A0A0D7V1R3</accession>
<dbReference type="Proteomes" id="UP000503197">
    <property type="component" value="Chromosome"/>
</dbReference>
<dbReference type="EMBL" id="AP022821">
    <property type="protein sequence ID" value="BCA92594.1"/>
    <property type="molecule type" value="Genomic_DNA"/>
</dbReference>
<gene>
    <name evidence="1" type="ORF">HMSLTHF_23690</name>
</gene>
<sequence length="117" mass="12694">MRSSDAIAMLAHQVRTLLIQAPTSALPMTYQQVANALGLTPPRTIARVTQALEQLMEQDVAAGRPMIAALVISRRGDGLPGSGFFEKAVALGRFPSDPNQQCACYIEERDQALRARD</sequence>
<name>A0A0D7V1R3_9GAMM</name>
<protein>
    <submittedName>
        <fullName evidence="1">Uncharacterized protein</fullName>
    </submittedName>
</protein>
<evidence type="ECO:0000313" key="1">
    <source>
        <dbReference type="EMBL" id="BCA92594.1"/>
    </source>
</evidence>
<organism evidence="1 2">
    <name type="scientific">Vreelandella aquamarina</name>
    <dbReference type="NCBI Taxonomy" id="77097"/>
    <lineage>
        <taxon>Bacteria</taxon>
        <taxon>Pseudomonadati</taxon>
        <taxon>Pseudomonadota</taxon>
        <taxon>Gammaproteobacteria</taxon>
        <taxon>Oceanospirillales</taxon>
        <taxon>Halomonadaceae</taxon>
        <taxon>Vreelandella</taxon>
    </lineage>
</organism>
<proteinExistence type="predicted"/>
<dbReference type="OrthoDB" id="14198at2"/>
<dbReference type="RefSeq" id="WP_044628414.1">
    <property type="nucleotide sequence ID" value="NZ_AP022821.1"/>
</dbReference>
<evidence type="ECO:0000313" key="2">
    <source>
        <dbReference type="Proteomes" id="UP000503197"/>
    </source>
</evidence>
<reference evidence="1 2" key="1">
    <citation type="submission" date="2020-02" db="EMBL/GenBank/DDBJ databases">
        <title>Complete Genome Sequence of Halomonas meridiana strain BAA-801, Isolated from Deep Sea Thermal Vent.</title>
        <authorList>
            <person name="Takahashi Y."/>
            <person name="Takahashi H."/>
            <person name="Galipon J."/>
            <person name="Arakawa K."/>
        </authorList>
    </citation>
    <scope>NUCLEOTIDE SEQUENCE [LARGE SCALE GENOMIC DNA]</scope>
    <source>
        <strain evidence="1 2">Slthf1</strain>
    </source>
</reference>
<dbReference type="AlphaFoldDB" id="A0A0D7V1R3"/>